<keyword evidence="9" id="KW-1185">Reference proteome</keyword>
<dbReference type="GO" id="GO:0004185">
    <property type="term" value="F:serine-type carboxypeptidase activity"/>
    <property type="evidence" value="ECO:0007669"/>
    <property type="project" value="UniProtKB-UniRule"/>
</dbReference>
<organism evidence="8 9">
    <name type="scientific">Sistotremastrum suecicum HHB10207 ss-3</name>
    <dbReference type="NCBI Taxonomy" id="1314776"/>
    <lineage>
        <taxon>Eukaryota</taxon>
        <taxon>Fungi</taxon>
        <taxon>Dikarya</taxon>
        <taxon>Basidiomycota</taxon>
        <taxon>Agaricomycotina</taxon>
        <taxon>Agaricomycetes</taxon>
        <taxon>Sistotremastrales</taxon>
        <taxon>Sistotremastraceae</taxon>
        <taxon>Sistotremastrum</taxon>
    </lineage>
</organism>
<keyword evidence="2 7" id="KW-0121">Carboxypeptidase</keyword>
<dbReference type="PANTHER" id="PTHR11802">
    <property type="entry name" value="SERINE PROTEASE FAMILY S10 SERINE CARBOXYPEPTIDASE"/>
    <property type="match status" value="1"/>
</dbReference>
<evidence type="ECO:0000256" key="4">
    <source>
        <dbReference type="ARBA" id="ARBA00022729"/>
    </source>
</evidence>
<dbReference type="OrthoDB" id="443318at2759"/>
<dbReference type="EMBL" id="KV428041">
    <property type="protein sequence ID" value="KZT39788.1"/>
    <property type="molecule type" value="Genomic_DNA"/>
</dbReference>
<dbReference type="GO" id="GO:0000324">
    <property type="term" value="C:fungal-type vacuole"/>
    <property type="evidence" value="ECO:0007669"/>
    <property type="project" value="TreeGrafter"/>
</dbReference>
<dbReference type="PROSITE" id="PS00560">
    <property type="entry name" value="CARBOXYPEPT_SER_HIS"/>
    <property type="match status" value="1"/>
</dbReference>
<dbReference type="EC" id="3.4.16.-" evidence="7"/>
<dbReference type="PRINTS" id="PR00724">
    <property type="entry name" value="CRBOXYPTASEC"/>
</dbReference>
<reference evidence="8 9" key="1">
    <citation type="journal article" date="2016" name="Mol. Biol. Evol.">
        <title>Comparative Genomics of Early-Diverging Mushroom-Forming Fungi Provides Insights into the Origins of Lignocellulose Decay Capabilities.</title>
        <authorList>
            <person name="Nagy L.G."/>
            <person name="Riley R."/>
            <person name="Tritt A."/>
            <person name="Adam C."/>
            <person name="Daum C."/>
            <person name="Floudas D."/>
            <person name="Sun H."/>
            <person name="Yadav J.S."/>
            <person name="Pangilinan J."/>
            <person name="Larsson K.H."/>
            <person name="Matsuura K."/>
            <person name="Barry K."/>
            <person name="Labutti K."/>
            <person name="Kuo R."/>
            <person name="Ohm R.A."/>
            <person name="Bhattacharya S.S."/>
            <person name="Shirouzu T."/>
            <person name="Yoshinaga Y."/>
            <person name="Martin F.M."/>
            <person name="Grigoriev I.V."/>
            <person name="Hibbett D.S."/>
        </authorList>
    </citation>
    <scope>NUCLEOTIDE SEQUENCE [LARGE SCALE GENOMIC DNA]</scope>
    <source>
        <strain evidence="8 9">HHB10207 ss-3</strain>
    </source>
</reference>
<keyword evidence="5 7" id="KW-0378">Hydrolase</keyword>
<dbReference type="GO" id="GO:0006508">
    <property type="term" value="P:proteolysis"/>
    <property type="evidence" value="ECO:0007669"/>
    <property type="project" value="UniProtKB-KW"/>
</dbReference>
<evidence type="ECO:0000256" key="5">
    <source>
        <dbReference type="ARBA" id="ARBA00022801"/>
    </source>
</evidence>
<keyword evidence="6" id="KW-0325">Glycoprotein</keyword>
<dbReference type="Gene3D" id="1.10.287.410">
    <property type="match status" value="1"/>
</dbReference>
<dbReference type="STRING" id="1314776.A0A166ENU9"/>
<dbReference type="SUPFAM" id="SSF53474">
    <property type="entry name" value="alpha/beta-Hydrolases"/>
    <property type="match status" value="1"/>
</dbReference>
<dbReference type="InterPro" id="IPR018202">
    <property type="entry name" value="Ser_caboxypep_ser_AS"/>
</dbReference>
<protein>
    <recommendedName>
        <fullName evidence="7">Carboxypeptidase</fullName>
        <ecNumber evidence="7">3.4.16.-</ecNumber>
    </recommendedName>
</protein>
<evidence type="ECO:0000313" key="8">
    <source>
        <dbReference type="EMBL" id="KZT39788.1"/>
    </source>
</evidence>
<evidence type="ECO:0000256" key="3">
    <source>
        <dbReference type="ARBA" id="ARBA00022670"/>
    </source>
</evidence>
<dbReference type="PANTHER" id="PTHR11802:SF113">
    <property type="entry name" value="SERINE CARBOXYPEPTIDASE CTSA-4.1"/>
    <property type="match status" value="1"/>
</dbReference>
<dbReference type="Gene3D" id="3.40.50.1820">
    <property type="entry name" value="alpha/beta hydrolase"/>
    <property type="match status" value="1"/>
</dbReference>
<dbReference type="InterPro" id="IPR033124">
    <property type="entry name" value="Ser_caboxypep_his_AS"/>
</dbReference>
<feature type="chain" id="PRO_5007748779" description="Carboxypeptidase" evidence="7">
    <location>
        <begin position="19"/>
        <end position="497"/>
    </location>
</feature>
<dbReference type="InterPro" id="IPR029058">
    <property type="entry name" value="AB_hydrolase_fold"/>
</dbReference>
<gene>
    <name evidence="8" type="ORF">SISSUDRAFT_1045105</name>
</gene>
<evidence type="ECO:0000256" key="6">
    <source>
        <dbReference type="ARBA" id="ARBA00023180"/>
    </source>
</evidence>
<dbReference type="PROSITE" id="PS00131">
    <property type="entry name" value="CARBOXYPEPT_SER_SER"/>
    <property type="match status" value="1"/>
</dbReference>
<evidence type="ECO:0000256" key="2">
    <source>
        <dbReference type="ARBA" id="ARBA00022645"/>
    </source>
</evidence>
<keyword evidence="3 7" id="KW-0645">Protease</keyword>
<accession>A0A166ENU9</accession>
<dbReference type="AlphaFoldDB" id="A0A166ENU9"/>
<comment type="similarity">
    <text evidence="1 7">Belongs to the peptidase S10 family.</text>
</comment>
<dbReference type="InterPro" id="IPR001563">
    <property type="entry name" value="Peptidase_S10"/>
</dbReference>
<name>A0A166ENU9_9AGAM</name>
<evidence type="ECO:0000313" key="9">
    <source>
        <dbReference type="Proteomes" id="UP000076798"/>
    </source>
</evidence>
<sequence>MHIIGIILYFLSPFLVSSYQSTLQDQWSHPNLTTLSLLSLTEEHYTLLEHPHFKSHSVRIRKASSGFCDPTVTKYTGYIDTSAARHIFFYFFESRRSPETDDVILWTNGGPGSSSAMGLFMELGPCRIEDESESNPYSWNEKANIFFIDQPAGVGFSYTEYGESMSTTEEAAQDIVAFLTIFFETFSEFKGRAFHLSGESYAGRYLPLFGAAILDHNPRLVAAGLEPINLRSIMIGNGWTDVYRMIPSLYDVVCTPASVDPFFDISTCVRMKTILPRCMEWLRESCVDTFDKISCAAAYQFCARELMGPFYAKERNPYDMSKPCTREEYNTTLCYPQSQRIRNYLDLPATRKLLGVSPVLDNIAFQSCNMDLNKAFIDNMDKLREHTAYYLENLLDRGIRVLIYVGTYDWIANWVGNELMVDSLEWHGMDDFKKQTLKTWSISNGQGTLSPDSPAGRVKSSGLLTFLTIEGAGHMVPLDKPIESLEMVDRWLKGDSF</sequence>
<dbReference type="Pfam" id="PF00450">
    <property type="entry name" value="Peptidase_S10"/>
    <property type="match status" value="1"/>
</dbReference>
<evidence type="ECO:0000256" key="7">
    <source>
        <dbReference type="RuleBase" id="RU361156"/>
    </source>
</evidence>
<dbReference type="Proteomes" id="UP000076798">
    <property type="component" value="Unassembled WGS sequence"/>
</dbReference>
<feature type="signal peptide" evidence="7">
    <location>
        <begin position="1"/>
        <end position="18"/>
    </location>
</feature>
<keyword evidence="4 7" id="KW-0732">Signal</keyword>
<evidence type="ECO:0000256" key="1">
    <source>
        <dbReference type="ARBA" id="ARBA00009431"/>
    </source>
</evidence>
<proteinExistence type="inferred from homology"/>